<reference evidence="2" key="1">
    <citation type="submission" date="2015-04" db="EMBL/GenBank/DDBJ databases">
        <authorList>
            <person name="Syromyatnikov M.Y."/>
            <person name="Popov V.N."/>
        </authorList>
    </citation>
    <scope>NUCLEOTIDE SEQUENCE</scope>
    <source>
        <strain evidence="2">MO-1</strain>
    </source>
</reference>
<protein>
    <submittedName>
        <fullName evidence="2">Probable G-protein coupled receptor 63</fullName>
    </submittedName>
</protein>
<name>A0A1S7LIJ7_MAGMO</name>
<keyword evidence="2" id="KW-0675">Receptor</keyword>
<evidence type="ECO:0000313" key="2">
    <source>
        <dbReference type="EMBL" id="CRH05616.1"/>
    </source>
</evidence>
<feature type="transmembrane region" description="Helical" evidence="1">
    <location>
        <begin position="12"/>
        <end position="33"/>
    </location>
</feature>
<evidence type="ECO:0000256" key="1">
    <source>
        <dbReference type="SAM" id="Phobius"/>
    </source>
</evidence>
<sequence length="54" mass="6247">MMGIYISLIEYLYPFLALVYSWLVIMATITFYLTKKLSGLKIILIIEPVRGGFE</sequence>
<keyword evidence="1" id="KW-0812">Transmembrane</keyword>
<organism evidence="2">
    <name type="scientific">Magnetococcus massalia (strain MO-1)</name>
    <dbReference type="NCBI Taxonomy" id="451514"/>
    <lineage>
        <taxon>Bacteria</taxon>
        <taxon>Pseudomonadati</taxon>
        <taxon>Pseudomonadota</taxon>
        <taxon>Magnetococcia</taxon>
        <taxon>Magnetococcales</taxon>
        <taxon>Magnetococcaceae</taxon>
        <taxon>Magnetococcus</taxon>
    </lineage>
</organism>
<accession>A0A1S7LIJ7</accession>
<keyword evidence="1" id="KW-1133">Transmembrane helix</keyword>
<gene>
    <name evidence="2" type="ORF">MAGMO_1426</name>
</gene>
<keyword evidence="1" id="KW-0472">Membrane</keyword>
<proteinExistence type="predicted"/>
<dbReference type="AlphaFoldDB" id="A0A1S7LIJ7"/>
<dbReference type="EMBL" id="LO017727">
    <property type="protein sequence ID" value="CRH05616.1"/>
    <property type="molecule type" value="Genomic_DNA"/>
</dbReference>